<dbReference type="RefSeq" id="XP_007780107.1">
    <property type="nucleotide sequence ID" value="XM_007781917.1"/>
</dbReference>
<reference evidence="3" key="1">
    <citation type="submission" date="2012-06" db="EMBL/GenBank/DDBJ databases">
        <title>The genome sequence of Coniosporium apollinis CBS 100218.</title>
        <authorList>
            <consortium name="The Broad Institute Genome Sequencing Platform"/>
            <person name="Cuomo C."/>
            <person name="Gorbushina A."/>
            <person name="Noack S."/>
            <person name="Walker B."/>
            <person name="Young S.K."/>
            <person name="Zeng Q."/>
            <person name="Gargeya S."/>
            <person name="Fitzgerald M."/>
            <person name="Haas B."/>
            <person name="Abouelleil A."/>
            <person name="Alvarado L."/>
            <person name="Arachchi H.M."/>
            <person name="Berlin A.M."/>
            <person name="Chapman S.B."/>
            <person name="Goldberg J."/>
            <person name="Griggs A."/>
            <person name="Gujja S."/>
            <person name="Hansen M."/>
            <person name="Howarth C."/>
            <person name="Imamovic A."/>
            <person name="Larimer J."/>
            <person name="McCowan C."/>
            <person name="Montmayeur A."/>
            <person name="Murphy C."/>
            <person name="Neiman D."/>
            <person name="Pearson M."/>
            <person name="Priest M."/>
            <person name="Roberts A."/>
            <person name="Saif S."/>
            <person name="Shea T."/>
            <person name="Sisk P."/>
            <person name="Sykes S."/>
            <person name="Wortman J."/>
            <person name="Nusbaum C."/>
            <person name="Birren B."/>
        </authorList>
    </citation>
    <scope>NUCLEOTIDE SEQUENCE [LARGE SCALE GENOMIC DNA]</scope>
    <source>
        <strain evidence="3">CBS 100218</strain>
    </source>
</reference>
<dbReference type="Proteomes" id="UP000016924">
    <property type="component" value="Unassembled WGS sequence"/>
</dbReference>
<protein>
    <submittedName>
        <fullName evidence="2">Uncharacterized protein</fullName>
    </submittedName>
</protein>
<name>R7YSA8_CONA1</name>
<proteinExistence type="predicted"/>
<sequence>MRQLRFAAGWTMAERMLADDAEGDVLAIFDAVYATKVKRDIRSGNTRTFQVLAATGYNRSPIELRLQSFTASLIKVLKQSVNVEWDEPSITIYKLGEMIDRQEEPPETPCLIHTILKGSQQCISLGPLAPRPQDRLEFGALASERWKHATLVVRAIVKLRRRAVRSLARRRWKRAMLAVRTVVRWRIYIQQRDRLAPRLTQEAEEKAREEEKKKERERIRTENEEWERRRR</sequence>
<dbReference type="EMBL" id="JH767570">
    <property type="protein sequence ID" value="EON64790.1"/>
    <property type="molecule type" value="Genomic_DNA"/>
</dbReference>
<dbReference type="HOGENOM" id="CLU_1199741_0_0_1"/>
<dbReference type="AlphaFoldDB" id="R7YSA8"/>
<dbReference type="GeneID" id="19901334"/>
<evidence type="ECO:0000256" key="1">
    <source>
        <dbReference type="SAM" id="MobiDB-lite"/>
    </source>
</evidence>
<accession>R7YSA8</accession>
<gene>
    <name evidence="2" type="ORF">W97_04023</name>
</gene>
<evidence type="ECO:0000313" key="2">
    <source>
        <dbReference type="EMBL" id="EON64790.1"/>
    </source>
</evidence>
<evidence type="ECO:0000313" key="3">
    <source>
        <dbReference type="Proteomes" id="UP000016924"/>
    </source>
</evidence>
<feature type="region of interest" description="Disordered" evidence="1">
    <location>
        <begin position="199"/>
        <end position="231"/>
    </location>
</feature>
<organism evidence="2 3">
    <name type="scientific">Coniosporium apollinis (strain CBS 100218)</name>
    <name type="common">Rock-inhabiting black yeast</name>
    <dbReference type="NCBI Taxonomy" id="1168221"/>
    <lineage>
        <taxon>Eukaryota</taxon>
        <taxon>Fungi</taxon>
        <taxon>Dikarya</taxon>
        <taxon>Ascomycota</taxon>
        <taxon>Pezizomycotina</taxon>
        <taxon>Dothideomycetes</taxon>
        <taxon>Dothideomycetes incertae sedis</taxon>
        <taxon>Coniosporium</taxon>
    </lineage>
</organism>
<keyword evidence="3" id="KW-1185">Reference proteome</keyword>